<dbReference type="GO" id="GO:0005524">
    <property type="term" value="F:ATP binding"/>
    <property type="evidence" value="ECO:0007669"/>
    <property type="project" value="UniProtKB-KW"/>
</dbReference>
<evidence type="ECO:0000256" key="2">
    <source>
        <dbReference type="ARBA" id="ARBA00022679"/>
    </source>
</evidence>
<keyword evidence="8" id="KW-1185">Reference proteome</keyword>
<dbReference type="AlphaFoldDB" id="A0A401Z9H0"/>
<dbReference type="Proteomes" id="UP000287224">
    <property type="component" value="Unassembled WGS sequence"/>
</dbReference>
<proteinExistence type="inferred from homology"/>
<dbReference type="CDD" id="cd01167">
    <property type="entry name" value="bac_FRK"/>
    <property type="match status" value="1"/>
</dbReference>
<dbReference type="RefSeq" id="WP_160145617.1">
    <property type="nucleotide sequence ID" value="NZ_BIFQ01000001.1"/>
</dbReference>
<keyword evidence="3" id="KW-0547">Nucleotide-binding</keyword>
<reference evidence="8" key="1">
    <citation type="submission" date="2018-12" db="EMBL/GenBank/DDBJ databases">
        <title>Tengunoibacter tsumagoiensis gen. nov., sp. nov., Dictyobacter kobayashii sp. nov., D. alpinus sp. nov., and D. joshuensis sp. nov. and description of Dictyobacteraceae fam. nov. within the order Ktedonobacterales isolated from Tengu-no-mugimeshi.</title>
        <authorList>
            <person name="Wang C.M."/>
            <person name="Zheng Y."/>
            <person name="Sakai Y."/>
            <person name="Toyoda A."/>
            <person name="Minakuchi Y."/>
            <person name="Abe K."/>
            <person name="Yokota A."/>
            <person name="Yabe S."/>
        </authorList>
    </citation>
    <scope>NUCLEOTIDE SEQUENCE [LARGE SCALE GENOMIC DNA]</scope>
    <source>
        <strain evidence="8">S-27</strain>
    </source>
</reference>
<evidence type="ECO:0000256" key="4">
    <source>
        <dbReference type="ARBA" id="ARBA00022777"/>
    </source>
</evidence>
<protein>
    <submittedName>
        <fullName evidence="7">Fructokinase</fullName>
    </submittedName>
</protein>
<evidence type="ECO:0000256" key="3">
    <source>
        <dbReference type="ARBA" id="ARBA00022741"/>
    </source>
</evidence>
<evidence type="ECO:0000256" key="5">
    <source>
        <dbReference type="ARBA" id="ARBA00022840"/>
    </source>
</evidence>
<dbReference type="SUPFAM" id="SSF53613">
    <property type="entry name" value="Ribokinase-like"/>
    <property type="match status" value="1"/>
</dbReference>
<dbReference type="InterPro" id="IPR011611">
    <property type="entry name" value="PfkB_dom"/>
</dbReference>
<keyword evidence="5" id="KW-0067">ATP-binding</keyword>
<dbReference type="InterPro" id="IPR029056">
    <property type="entry name" value="Ribokinase-like"/>
</dbReference>
<dbReference type="Pfam" id="PF00294">
    <property type="entry name" value="PfkB"/>
    <property type="match status" value="1"/>
</dbReference>
<dbReference type="InterPro" id="IPR050306">
    <property type="entry name" value="PfkB_Carbo_kinase"/>
</dbReference>
<dbReference type="GO" id="GO:0016301">
    <property type="term" value="F:kinase activity"/>
    <property type="evidence" value="ECO:0007669"/>
    <property type="project" value="UniProtKB-KW"/>
</dbReference>
<keyword evidence="2" id="KW-0808">Transferase</keyword>
<evidence type="ECO:0000256" key="1">
    <source>
        <dbReference type="ARBA" id="ARBA00010688"/>
    </source>
</evidence>
<gene>
    <name evidence="7" type="primary">scrK</name>
    <name evidence="7" type="ORF">KDAU_07870</name>
</gene>
<dbReference type="Gene3D" id="3.40.1190.20">
    <property type="match status" value="1"/>
</dbReference>
<dbReference type="PANTHER" id="PTHR43085">
    <property type="entry name" value="HEXOKINASE FAMILY MEMBER"/>
    <property type="match status" value="1"/>
</dbReference>
<organism evidence="7 8">
    <name type="scientific">Dictyobacter aurantiacus</name>
    <dbReference type="NCBI Taxonomy" id="1936993"/>
    <lineage>
        <taxon>Bacteria</taxon>
        <taxon>Bacillati</taxon>
        <taxon>Chloroflexota</taxon>
        <taxon>Ktedonobacteria</taxon>
        <taxon>Ktedonobacterales</taxon>
        <taxon>Dictyobacteraceae</taxon>
        <taxon>Dictyobacter</taxon>
    </lineage>
</organism>
<dbReference type="PANTHER" id="PTHR43085:SF1">
    <property type="entry name" value="PSEUDOURIDINE KINASE-RELATED"/>
    <property type="match status" value="1"/>
</dbReference>
<dbReference type="OrthoDB" id="9813569at2"/>
<comment type="similarity">
    <text evidence="1">Belongs to the carbohydrate kinase PfkB family.</text>
</comment>
<name>A0A401Z9H0_9CHLR</name>
<evidence type="ECO:0000313" key="7">
    <source>
        <dbReference type="EMBL" id="GCE03458.1"/>
    </source>
</evidence>
<dbReference type="InterPro" id="IPR002173">
    <property type="entry name" value="Carboh/pur_kinase_PfkB_CS"/>
</dbReference>
<evidence type="ECO:0000313" key="8">
    <source>
        <dbReference type="Proteomes" id="UP000287224"/>
    </source>
</evidence>
<dbReference type="EMBL" id="BIFQ01000001">
    <property type="protein sequence ID" value="GCE03458.1"/>
    <property type="molecule type" value="Genomic_DNA"/>
</dbReference>
<dbReference type="PROSITE" id="PS00584">
    <property type="entry name" value="PFKB_KINASES_2"/>
    <property type="match status" value="1"/>
</dbReference>
<keyword evidence="4 7" id="KW-0418">Kinase</keyword>
<sequence>MTDSVLDVISCGELLIDFVATEAGMTLAEASLFQKVPGGAPANVVVGLARLGRRVGFLGQVGEDEFGHCLVDTLHRDGVDVSAVRFSEQARTALAFVSLLEQGERDFMFYRHPSADMLWRPEDVARSYVERARIVHYGSISLIHEPSRSATLTVLQYARESGALISYDPNLRLPLWPSAEAAKTRILEGWQHAELVKVSEEELLFLTGEQSLERAARALWHERLRLLVVTQGKVGAIYFTPTTSGHVAGFAVAAKDTTGAGDGFVSGLLHGLLMADLNLERSAIEYALSIGNAVGGLVTTRIGAMSALPSWDDVLMFLQK</sequence>
<evidence type="ECO:0000259" key="6">
    <source>
        <dbReference type="Pfam" id="PF00294"/>
    </source>
</evidence>
<accession>A0A401Z9H0</accession>
<comment type="caution">
    <text evidence="7">The sequence shown here is derived from an EMBL/GenBank/DDBJ whole genome shotgun (WGS) entry which is preliminary data.</text>
</comment>
<feature type="domain" description="Carbohydrate kinase PfkB" evidence="6">
    <location>
        <begin position="7"/>
        <end position="310"/>
    </location>
</feature>